<protein>
    <submittedName>
        <fullName evidence="1">Uncharacterized protein</fullName>
    </submittedName>
</protein>
<organism evidence="1 2">
    <name type="scientific">Trichoderma longibrachiatum ATCC 18648</name>
    <dbReference type="NCBI Taxonomy" id="983965"/>
    <lineage>
        <taxon>Eukaryota</taxon>
        <taxon>Fungi</taxon>
        <taxon>Dikarya</taxon>
        <taxon>Ascomycota</taxon>
        <taxon>Pezizomycotina</taxon>
        <taxon>Sordariomycetes</taxon>
        <taxon>Hypocreomycetidae</taxon>
        <taxon>Hypocreales</taxon>
        <taxon>Hypocreaceae</taxon>
        <taxon>Trichoderma</taxon>
    </lineage>
</organism>
<dbReference type="AlphaFoldDB" id="A0A2T4BPF0"/>
<sequence>MPLVSTCELSDIKLNGLAPRMVDTMLMSYGTAGGPVDLIETCLHHLSEMMRLCRGDNLGLRDLIPALYIRLGRDQDAYDFIKWYATTGSEPDYDWGDMSLPFLDTKDADVFEEPPNGLLRTTFMDMSQAVALILIKVRILLDLQAIQNARIALKGSIPAEVIEMVRGQLVGNIVGPRQDILFAQTEETSGLVGKMKRQIQALYRAVKTYNPHFWKLLVNDPDAGVLRRPAHAYSPRTEDEALLVLGYNYAAWYETPGAVDMLKNLGK</sequence>
<gene>
    <name evidence="1" type="ORF">M440DRAFT_1466522</name>
</gene>
<accession>A0A2T4BPF0</accession>
<dbReference type="EMBL" id="KZ679152">
    <property type="protein sequence ID" value="PTB71171.1"/>
    <property type="molecule type" value="Genomic_DNA"/>
</dbReference>
<keyword evidence="2" id="KW-1185">Reference proteome</keyword>
<name>A0A2T4BPF0_TRILO</name>
<reference evidence="1 2" key="1">
    <citation type="submission" date="2016-07" db="EMBL/GenBank/DDBJ databases">
        <title>Multiple horizontal gene transfer events from other fungi enriched the ability of initially mycotrophic Trichoderma (Ascomycota) to feed on dead plant biomass.</title>
        <authorList>
            <consortium name="DOE Joint Genome Institute"/>
            <person name="Aerts A."/>
            <person name="Atanasova L."/>
            <person name="Chenthamara K."/>
            <person name="Zhang J."/>
            <person name="Grujic M."/>
            <person name="Henrissat B."/>
            <person name="Kuo A."/>
            <person name="Salamov A."/>
            <person name="Lipzen A."/>
            <person name="Labutti K."/>
            <person name="Barry K."/>
            <person name="Miao Y."/>
            <person name="Rahimi M.J."/>
            <person name="Shen Q."/>
            <person name="Grigoriev I.V."/>
            <person name="Kubicek C.P."/>
            <person name="Druzhinina I.S."/>
        </authorList>
    </citation>
    <scope>NUCLEOTIDE SEQUENCE [LARGE SCALE GENOMIC DNA]</scope>
    <source>
        <strain evidence="1 2">ATCC 18648</strain>
    </source>
</reference>
<dbReference type="OrthoDB" id="5952526at2759"/>
<dbReference type="Proteomes" id="UP000240760">
    <property type="component" value="Unassembled WGS sequence"/>
</dbReference>
<evidence type="ECO:0000313" key="1">
    <source>
        <dbReference type="EMBL" id="PTB71171.1"/>
    </source>
</evidence>
<proteinExistence type="predicted"/>
<evidence type="ECO:0000313" key="2">
    <source>
        <dbReference type="Proteomes" id="UP000240760"/>
    </source>
</evidence>